<feature type="transmembrane region" description="Helical" evidence="1">
    <location>
        <begin position="151"/>
        <end position="169"/>
    </location>
</feature>
<dbReference type="EMBL" id="DVMU01000008">
    <property type="protein sequence ID" value="HIU32992.1"/>
    <property type="molecule type" value="Genomic_DNA"/>
</dbReference>
<evidence type="ECO:0000313" key="3">
    <source>
        <dbReference type="Proteomes" id="UP000824072"/>
    </source>
</evidence>
<keyword evidence="1" id="KW-0812">Transmembrane</keyword>
<proteinExistence type="predicted"/>
<feature type="transmembrane region" description="Helical" evidence="1">
    <location>
        <begin position="181"/>
        <end position="206"/>
    </location>
</feature>
<name>A0A9D1IB90_9FIRM</name>
<organism evidence="2 3">
    <name type="scientific">Candidatus Pullichristensenella excrementigallinarum</name>
    <dbReference type="NCBI Taxonomy" id="2840907"/>
    <lineage>
        <taxon>Bacteria</taxon>
        <taxon>Bacillati</taxon>
        <taxon>Bacillota</taxon>
        <taxon>Clostridia</taxon>
        <taxon>Candidatus Pullichristensenella</taxon>
    </lineage>
</organism>
<dbReference type="InterPro" id="IPR008875">
    <property type="entry name" value="TraX"/>
</dbReference>
<dbReference type="Pfam" id="PF05857">
    <property type="entry name" value="TraX"/>
    <property type="match status" value="1"/>
</dbReference>
<keyword evidence="1" id="KW-0472">Membrane</keyword>
<comment type="caution">
    <text evidence="2">The sequence shown here is derived from an EMBL/GenBank/DDBJ whole genome shotgun (WGS) entry which is preliminary data.</text>
</comment>
<evidence type="ECO:0000256" key="1">
    <source>
        <dbReference type="SAM" id="Phobius"/>
    </source>
</evidence>
<gene>
    <name evidence="2" type="ORF">IAB02_00375</name>
</gene>
<evidence type="ECO:0000313" key="2">
    <source>
        <dbReference type="EMBL" id="HIU32992.1"/>
    </source>
</evidence>
<feature type="transmembrane region" description="Helical" evidence="1">
    <location>
        <begin position="123"/>
        <end position="145"/>
    </location>
</feature>
<feature type="transmembrane region" description="Helical" evidence="1">
    <location>
        <begin position="59"/>
        <end position="76"/>
    </location>
</feature>
<accession>A0A9D1IB90</accession>
<protein>
    <recommendedName>
        <fullName evidence="4">Conjugal transfer protein TraX</fullName>
    </recommendedName>
</protein>
<evidence type="ECO:0008006" key="4">
    <source>
        <dbReference type="Google" id="ProtNLM"/>
    </source>
</evidence>
<feature type="transmembrane region" description="Helical" evidence="1">
    <location>
        <begin position="212"/>
        <end position="235"/>
    </location>
</feature>
<reference evidence="2" key="2">
    <citation type="journal article" date="2021" name="PeerJ">
        <title>Extensive microbial diversity within the chicken gut microbiome revealed by metagenomics and culture.</title>
        <authorList>
            <person name="Gilroy R."/>
            <person name="Ravi A."/>
            <person name="Getino M."/>
            <person name="Pursley I."/>
            <person name="Horton D.L."/>
            <person name="Alikhan N.F."/>
            <person name="Baker D."/>
            <person name="Gharbi K."/>
            <person name="Hall N."/>
            <person name="Watson M."/>
            <person name="Adriaenssens E.M."/>
            <person name="Foster-Nyarko E."/>
            <person name="Jarju S."/>
            <person name="Secka A."/>
            <person name="Antonio M."/>
            <person name="Oren A."/>
            <person name="Chaudhuri R.R."/>
            <person name="La Ragione R."/>
            <person name="Hildebrand F."/>
            <person name="Pallen M.J."/>
        </authorList>
    </citation>
    <scope>NUCLEOTIDE SEQUENCE</scope>
    <source>
        <strain evidence="2">ChiHcec3-11533</strain>
    </source>
</reference>
<keyword evidence="1" id="KW-1133">Transmembrane helix</keyword>
<dbReference type="Proteomes" id="UP000824072">
    <property type="component" value="Unassembled WGS sequence"/>
</dbReference>
<sequence>MSKSKQGNLSIPWPFEKMEVASNTDTNLLKMIAMLSMLIDHMGAAIFPQYRIMRIIGRLAFPIYAYCLAVGCIYTHDMLKYVKRVALIALISQPIYALALHPNVLRLSELSFSTDPVGAAVQFYLNSWGDPSILLSLFCGLIFLWTLRDRHLVLTAAMVIFAALFYRELCGILDYGIRGIVLMLLFFLFAQTRWVSLLVVGGYMLWWGLQGAGYSAFGIRFSSQMFAIFALFLIYIRTNSRIKLNKWVFYLFYPAHLLLIYVLDKLAVFA</sequence>
<reference evidence="2" key="1">
    <citation type="submission" date="2020-10" db="EMBL/GenBank/DDBJ databases">
        <authorList>
            <person name="Gilroy R."/>
        </authorList>
    </citation>
    <scope>NUCLEOTIDE SEQUENCE</scope>
    <source>
        <strain evidence="2">ChiHcec3-11533</strain>
    </source>
</reference>
<dbReference type="AlphaFoldDB" id="A0A9D1IB90"/>
<feature type="transmembrane region" description="Helical" evidence="1">
    <location>
        <begin position="247"/>
        <end position="263"/>
    </location>
</feature>